<comment type="subcellular location">
    <subcellularLocation>
        <location evidence="1">Nucleus</location>
    </subcellularLocation>
</comment>
<feature type="domain" description="C2H2-type" evidence="13">
    <location>
        <begin position="284"/>
        <end position="311"/>
    </location>
</feature>
<keyword evidence="10" id="KW-0539">Nucleus</keyword>
<gene>
    <name evidence="15" type="ORF">MPIPNATIZW_LOCUS15806</name>
</gene>
<feature type="domain" description="C2H2-type" evidence="13">
    <location>
        <begin position="396"/>
        <end position="423"/>
    </location>
</feature>
<keyword evidence="9" id="KW-0804">Transcription</keyword>
<evidence type="ECO:0000256" key="10">
    <source>
        <dbReference type="ARBA" id="ARBA00023242"/>
    </source>
</evidence>
<keyword evidence="6" id="KW-0862">Zinc</keyword>
<evidence type="ECO:0000313" key="16">
    <source>
        <dbReference type="Proteomes" id="UP001314169"/>
    </source>
</evidence>
<protein>
    <recommendedName>
        <fullName evidence="17">Zinc finger protein 343-like</fullName>
    </recommendedName>
</protein>
<feature type="domain" description="C2H2-type" evidence="13">
    <location>
        <begin position="424"/>
        <end position="451"/>
    </location>
</feature>
<evidence type="ECO:0000256" key="8">
    <source>
        <dbReference type="ARBA" id="ARBA00023125"/>
    </source>
</evidence>
<feature type="domain" description="C2H2-type" evidence="13">
    <location>
        <begin position="452"/>
        <end position="479"/>
    </location>
</feature>
<dbReference type="SMART" id="SM00355">
    <property type="entry name" value="ZnF_C2H2"/>
    <property type="match status" value="12"/>
</dbReference>
<evidence type="ECO:0000256" key="7">
    <source>
        <dbReference type="ARBA" id="ARBA00023015"/>
    </source>
</evidence>
<dbReference type="InterPro" id="IPR036236">
    <property type="entry name" value="Znf_C2H2_sf"/>
</dbReference>
<dbReference type="InterPro" id="IPR050527">
    <property type="entry name" value="Snail/Krueppel_Znf"/>
</dbReference>
<keyword evidence="3" id="KW-0479">Metal-binding</keyword>
<evidence type="ECO:0000256" key="3">
    <source>
        <dbReference type="ARBA" id="ARBA00022723"/>
    </source>
</evidence>
<dbReference type="Gene3D" id="3.30.160.60">
    <property type="entry name" value="Classic Zinc Finger"/>
    <property type="match status" value="12"/>
</dbReference>
<keyword evidence="4" id="KW-0677">Repeat</keyword>
<feature type="domain" description="C2H2-type" evidence="13">
    <location>
        <begin position="340"/>
        <end position="367"/>
    </location>
</feature>
<evidence type="ECO:0000256" key="1">
    <source>
        <dbReference type="ARBA" id="ARBA00004123"/>
    </source>
</evidence>
<reference evidence="15" key="1">
    <citation type="submission" date="2023-12" db="EMBL/GenBank/DDBJ databases">
        <authorList>
            <person name="Brown T."/>
        </authorList>
    </citation>
    <scope>NUCLEOTIDE SEQUENCE</scope>
</reference>
<dbReference type="Pfam" id="PF01352">
    <property type="entry name" value="KRAB"/>
    <property type="match status" value="1"/>
</dbReference>
<evidence type="ECO:0000259" key="13">
    <source>
        <dbReference type="PROSITE" id="PS50157"/>
    </source>
</evidence>
<comment type="similarity">
    <text evidence="2">Belongs to the krueppel C2H2-type zinc-finger protein family.</text>
</comment>
<dbReference type="PANTHER" id="PTHR24388:SF96">
    <property type="entry name" value="GENE, 32687-RELATED"/>
    <property type="match status" value="1"/>
</dbReference>
<evidence type="ECO:0000256" key="6">
    <source>
        <dbReference type="ARBA" id="ARBA00022833"/>
    </source>
</evidence>
<dbReference type="SMART" id="SM00349">
    <property type="entry name" value="KRAB"/>
    <property type="match status" value="1"/>
</dbReference>
<dbReference type="InterPro" id="IPR001909">
    <property type="entry name" value="KRAB"/>
</dbReference>
<feature type="domain" description="C2H2-type" evidence="13">
    <location>
        <begin position="480"/>
        <end position="507"/>
    </location>
</feature>
<dbReference type="SUPFAM" id="SSF57667">
    <property type="entry name" value="beta-beta-alpha zinc fingers"/>
    <property type="match status" value="7"/>
</dbReference>
<dbReference type="Gene3D" id="6.10.140.140">
    <property type="match status" value="1"/>
</dbReference>
<keyword evidence="16" id="KW-1185">Reference proteome</keyword>
<feature type="domain" description="KRAB" evidence="14">
    <location>
        <begin position="84"/>
        <end position="155"/>
    </location>
</feature>
<evidence type="ECO:0000256" key="12">
    <source>
        <dbReference type="SAM" id="MobiDB-lite"/>
    </source>
</evidence>
<evidence type="ECO:0000256" key="11">
    <source>
        <dbReference type="PROSITE-ProRule" id="PRU00042"/>
    </source>
</evidence>
<feature type="domain" description="C2H2-type" evidence="13">
    <location>
        <begin position="368"/>
        <end position="395"/>
    </location>
</feature>
<dbReference type="CDD" id="cd07765">
    <property type="entry name" value="KRAB_A-box"/>
    <property type="match status" value="1"/>
</dbReference>
<evidence type="ECO:0008006" key="17">
    <source>
        <dbReference type="Google" id="ProtNLM"/>
    </source>
</evidence>
<evidence type="ECO:0000256" key="5">
    <source>
        <dbReference type="ARBA" id="ARBA00022771"/>
    </source>
</evidence>
<evidence type="ECO:0000256" key="2">
    <source>
        <dbReference type="ARBA" id="ARBA00006991"/>
    </source>
</evidence>
<dbReference type="Pfam" id="PF00096">
    <property type="entry name" value="zf-C2H2"/>
    <property type="match status" value="10"/>
</dbReference>
<keyword evidence="8" id="KW-0238">DNA-binding</keyword>
<name>A0ABP0AAL1_PIPNA</name>
<keyword evidence="7" id="KW-0805">Transcription regulation</keyword>
<dbReference type="PROSITE" id="PS50157">
    <property type="entry name" value="ZINC_FINGER_C2H2_2"/>
    <property type="match status" value="12"/>
</dbReference>
<feature type="region of interest" description="Disordered" evidence="12">
    <location>
        <begin position="199"/>
        <end position="223"/>
    </location>
</feature>
<dbReference type="EMBL" id="OY882864">
    <property type="protein sequence ID" value="CAK6447500.1"/>
    <property type="molecule type" value="Genomic_DNA"/>
</dbReference>
<evidence type="ECO:0000256" key="4">
    <source>
        <dbReference type="ARBA" id="ARBA00022737"/>
    </source>
</evidence>
<evidence type="ECO:0000256" key="9">
    <source>
        <dbReference type="ARBA" id="ARBA00023163"/>
    </source>
</evidence>
<feature type="domain" description="C2H2-type" evidence="13">
    <location>
        <begin position="312"/>
        <end position="339"/>
    </location>
</feature>
<dbReference type="SUPFAM" id="SSF109640">
    <property type="entry name" value="KRAB domain (Kruppel-associated box)"/>
    <property type="match status" value="1"/>
</dbReference>
<feature type="domain" description="C2H2-type" evidence="13">
    <location>
        <begin position="507"/>
        <end position="534"/>
    </location>
</feature>
<sequence>MKWLLPGFLVELQGKHGADSGALTLPDPLPGEAGTGKRFCLWRAGKLLRTMKKLTQNPKAKGLPSDATGSLQKTEGKPEILVPVTFRDVAVVFTQAEWELLNSKQRILYKEVMLENYRNLLSLETKPETDSYSSCLLAFSHEPLLSQHVLPSFLDFRHFHPGDSGLGHQEQKFSSPSCWSENTKAQEREGGFRSLFVRTEERETSGAVPSPPRRQSASPREGNTVVEIEPRSAQRVRSVQTGRGAKESGTLRSRVVGHSKHELDCSLKPNLAINQVTLSEEKPYVCRECGRGFNNKSNLNRHHRTHSMEKPYVCGECGRGFSLMAILVHHQRTHSGEKPYVCKECGRGFSKKSNLNRHTETHSEEKPYSCRECGQSFRNNLVLIKHQWTHSGEKPYVCPECGRGFAYKSTLRKHQRTHSGEKPYICQECGHGFSEKSSFIRHQRTHSGEKPFVCLECGRGFGDKSTLRKHQRTHSGEKPYKCNECGRSFTQKSFLLIHQGTHSGEKHVCRECGRSFSYKSNLIRHQKTHSDVKPYICRECGRGFFYKSDLIIHERTHSGEKPFVCSECGRSFSQKSFLVIHQGTHSGKKHVCRDCGRSFIYRSNLITHQRKHLGKSMFPGITDKTQPSVEPHLTPERHVGSVCGVSVLSEMC</sequence>
<feature type="domain" description="C2H2-type" evidence="13">
    <location>
        <begin position="563"/>
        <end position="590"/>
    </location>
</feature>
<evidence type="ECO:0000313" key="15">
    <source>
        <dbReference type="EMBL" id="CAK6447500.1"/>
    </source>
</evidence>
<dbReference type="PROSITE" id="PS00028">
    <property type="entry name" value="ZINC_FINGER_C2H2_1"/>
    <property type="match status" value="12"/>
</dbReference>
<dbReference type="Proteomes" id="UP001314169">
    <property type="component" value="Chromosome 7"/>
</dbReference>
<dbReference type="PANTHER" id="PTHR24388">
    <property type="entry name" value="ZINC FINGER PROTEIN"/>
    <property type="match status" value="1"/>
</dbReference>
<keyword evidence="5 11" id="KW-0863">Zinc-finger</keyword>
<evidence type="ECO:0000259" key="14">
    <source>
        <dbReference type="PROSITE" id="PS50805"/>
    </source>
</evidence>
<dbReference type="PROSITE" id="PS50805">
    <property type="entry name" value="KRAB"/>
    <property type="match status" value="1"/>
</dbReference>
<dbReference type="InterPro" id="IPR013087">
    <property type="entry name" value="Znf_C2H2_type"/>
</dbReference>
<proteinExistence type="inferred from homology"/>
<dbReference type="InterPro" id="IPR036051">
    <property type="entry name" value="KRAB_dom_sf"/>
</dbReference>
<accession>A0ABP0AAL1</accession>
<feature type="domain" description="C2H2-type" evidence="13">
    <location>
        <begin position="535"/>
        <end position="562"/>
    </location>
</feature>
<feature type="domain" description="C2H2-type" evidence="13">
    <location>
        <begin position="590"/>
        <end position="617"/>
    </location>
</feature>
<organism evidence="15 16">
    <name type="scientific">Pipistrellus nathusii</name>
    <name type="common">Nathusius' pipistrelle</name>
    <dbReference type="NCBI Taxonomy" id="59473"/>
    <lineage>
        <taxon>Eukaryota</taxon>
        <taxon>Metazoa</taxon>
        <taxon>Chordata</taxon>
        <taxon>Craniata</taxon>
        <taxon>Vertebrata</taxon>
        <taxon>Euteleostomi</taxon>
        <taxon>Mammalia</taxon>
        <taxon>Eutheria</taxon>
        <taxon>Laurasiatheria</taxon>
        <taxon>Chiroptera</taxon>
        <taxon>Yangochiroptera</taxon>
        <taxon>Vespertilionidae</taxon>
        <taxon>Pipistrellus</taxon>
    </lineage>
</organism>